<sequence length="642" mass="73886">MEIRGIWITVTDSNVLDKRENIQKAMEFLAKTGFNVVFPVVWNNGLTIYRSQVMKKLINIEINPRFDGEDKNREDKKRDPLQEIIEEAKKVDIAVIPWFEYGFMSSHVAKRSKFNIIANEKDWVARDIFNNELIKNEFCWLNSLDIQVQEFILSLFLEVIKKYDIAGIQGDDHFIALPSEGGYDAKTLARYQQEFQGQGQPPNTSKDPDWLKWRADILSHFFNRFHREIIKVNPDLIISMSPSVFRWGYENYLQDSLTWVNWRLVDLIHPQVYREDIKAYQSEITRISQSQFTQEQLSQLIPGITIYRKKPYYMIKPEELITAIETNRKLGIQGEILFFYEGLTQNDELLAKTLQSTVYSQAPGKFDIKEIKNKNSVFTQQRLNPYNYVNLSTNKEIEPDPQFSLNLFDRIEAFSQGIAAVRIGEKWGYIDKQGKLIGRIEYDSAAPFSEGSAVVKLKDKYGFIDMNGNRITDIKFDDAVSFAENMAAVKIGNGWGYVAKTIDGKGQFTIPTKFVEAKSFSHNLAAVKIPETNKWGYIDNSNRTIIPFNFDDADSFANGVAAVKVGNQWGYINQTGYFVIQPQFEEVGIFAEELAPAKINGKWGYINKLAEFKIYPEFDFAKPFSQGLALVNVGGKWGYISR</sequence>
<dbReference type="InterPro" id="IPR032774">
    <property type="entry name" value="WG_beta_rep"/>
</dbReference>
<dbReference type="Pfam" id="PF02638">
    <property type="entry name" value="GHL10"/>
    <property type="match status" value="1"/>
</dbReference>
<dbReference type="InterPro" id="IPR003790">
    <property type="entry name" value="GHL10"/>
</dbReference>
<dbReference type="Proteomes" id="UP001211711">
    <property type="component" value="Unassembled WGS sequence"/>
</dbReference>
<keyword evidence="4" id="KW-1185">Reference proteome</keyword>
<feature type="domain" description="Glycosyl hydrolase-like 10" evidence="2">
    <location>
        <begin position="2"/>
        <end position="295"/>
    </location>
</feature>
<comment type="caution">
    <text evidence="3">The sequence shown here is derived from an EMBL/GenBank/DDBJ whole genome shotgun (WGS) entry which is preliminary data.</text>
</comment>
<evidence type="ECO:0000259" key="2">
    <source>
        <dbReference type="Pfam" id="PF02638"/>
    </source>
</evidence>
<name>A0ABT4ZRM8_9CYAN</name>
<dbReference type="RefSeq" id="WP_096564900.1">
    <property type="nucleotide sequence ID" value="NZ_JAQMTI010000112.1"/>
</dbReference>
<evidence type="ECO:0000313" key="4">
    <source>
        <dbReference type="Proteomes" id="UP001211711"/>
    </source>
</evidence>
<dbReference type="PANTHER" id="PTHR43405:SF1">
    <property type="entry name" value="GLYCOSYL HYDROLASE DIGH"/>
    <property type="match status" value="1"/>
</dbReference>
<dbReference type="InterPro" id="IPR017853">
    <property type="entry name" value="GH"/>
</dbReference>
<dbReference type="InterPro" id="IPR052177">
    <property type="entry name" value="Divisome_Glycosyl_Hydrolase"/>
</dbReference>
<dbReference type="EMBL" id="JAQMTI010000112">
    <property type="protein sequence ID" value="MDB9441720.1"/>
    <property type="molecule type" value="Genomic_DNA"/>
</dbReference>
<dbReference type="Gene3D" id="3.20.20.80">
    <property type="entry name" value="Glycosidases"/>
    <property type="match status" value="1"/>
</dbReference>
<dbReference type="SUPFAM" id="SSF51445">
    <property type="entry name" value="(Trans)glycosidases"/>
    <property type="match status" value="1"/>
</dbReference>
<keyword evidence="1" id="KW-0732">Signal</keyword>
<dbReference type="PANTHER" id="PTHR43405">
    <property type="entry name" value="GLYCOSYL HYDROLASE DIGH"/>
    <property type="match status" value="1"/>
</dbReference>
<accession>A0ABT4ZRM8</accession>
<dbReference type="SUPFAM" id="SSF69360">
    <property type="entry name" value="Cell wall binding repeat"/>
    <property type="match status" value="2"/>
</dbReference>
<dbReference type="Pfam" id="PF14903">
    <property type="entry name" value="WG_beta_rep"/>
    <property type="match status" value="4"/>
</dbReference>
<protein>
    <submittedName>
        <fullName evidence="3">Family 10 glycosylhydrolase</fullName>
    </submittedName>
</protein>
<organism evidence="3 4">
    <name type="scientific">Sphaerospermopsis kisseleviana CS-549</name>
    <dbReference type="NCBI Taxonomy" id="3021783"/>
    <lineage>
        <taxon>Bacteria</taxon>
        <taxon>Bacillati</taxon>
        <taxon>Cyanobacteriota</taxon>
        <taxon>Cyanophyceae</taxon>
        <taxon>Nostocales</taxon>
        <taxon>Aphanizomenonaceae</taxon>
        <taxon>Sphaerospermopsis</taxon>
        <taxon>Sphaerospermopsis kisseleviana</taxon>
    </lineage>
</organism>
<reference evidence="3 4" key="1">
    <citation type="submission" date="2023-01" db="EMBL/GenBank/DDBJ databases">
        <title>Genomes from the Australian National Cyanobacteria Reference Collection.</title>
        <authorList>
            <person name="Willis A."/>
            <person name="Lee E.M.F."/>
        </authorList>
    </citation>
    <scope>NUCLEOTIDE SEQUENCE [LARGE SCALE GENOMIC DNA]</scope>
    <source>
        <strain evidence="3 4">CS-549</strain>
    </source>
</reference>
<gene>
    <name evidence="3" type="ORF">PN497_10155</name>
</gene>
<proteinExistence type="predicted"/>
<evidence type="ECO:0000313" key="3">
    <source>
        <dbReference type="EMBL" id="MDB9441720.1"/>
    </source>
</evidence>
<evidence type="ECO:0000256" key="1">
    <source>
        <dbReference type="ARBA" id="ARBA00022729"/>
    </source>
</evidence>